<organism evidence="3 4">
    <name type="scientific">Thermoactinomyces intermedius</name>
    <dbReference type="NCBI Taxonomy" id="2024"/>
    <lineage>
        <taxon>Bacteria</taxon>
        <taxon>Bacillati</taxon>
        <taxon>Bacillota</taxon>
        <taxon>Bacilli</taxon>
        <taxon>Bacillales</taxon>
        <taxon>Thermoactinomycetaceae</taxon>
        <taxon>Thermoactinomyces</taxon>
    </lineage>
</organism>
<gene>
    <name evidence="3" type="ORF">I8U20_04630</name>
</gene>
<dbReference type="AlphaFoldDB" id="A0A8I1DE61"/>
<proteinExistence type="predicted"/>
<comment type="caution">
    <text evidence="3">The sequence shown here is derived from an EMBL/GenBank/DDBJ whole genome shotgun (WGS) entry which is preliminary data.</text>
</comment>
<dbReference type="SMART" id="SM00909">
    <property type="entry name" value="Germane"/>
    <property type="match status" value="2"/>
</dbReference>
<feature type="domain" description="GerMN" evidence="2">
    <location>
        <begin position="241"/>
        <end position="328"/>
    </location>
</feature>
<evidence type="ECO:0000313" key="4">
    <source>
        <dbReference type="Proteomes" id="UP000633619"/>
    </source>
</evidence>
<accession>A0A8I1DE61</accession>
<dbReference type="RefSeq" id="WP_181731863.1">
    <property type="nucleotide sequence ID" value="NZ_JACEIR010000004.1"/>
</dbReference>
<dbReference type="PROSITE" id="PS51257">
    <property type="entry name" value="PROKAR_LIPOPROTEIN"/>
    <property type="match status" value="1"/>
</dbReference>
<reference evidence="3 4" key="1">
    <citation type="submission" date="2020-12" db="EMBL/GenBank/DDBJ databases">
        <title>WGS of Thermoactinomyces spp.</title>
        <authorList>
            <person name="Cheng K."/>
        </authorList>
    </citation>
    <scope>NUCLEOTIDE SEQUENCE [LARGE SCALE GENOMIC DNA]</scope>
    <source>
        <strain evidence="4">CICC 10671\DSM 43846</strain>
    </source>
</reference>
<dbReference type="Proteomes" id="UP000633619">
    <property type="component" value="Unassembled WGS sequence"/>
</dbReference>
<dbReference type="Pfam" id="PF10646">
    <property type="entry name" value="Germane"/>
    <property type="match status" value="2"/>
</dbReference>
<feature type="compositionally biased region" description="Basic and acidic residues" evidence="1">
    <location>
        <begin position="53"/>
        <end position="62"/>
    </location>
</feature>
<feature type="domain" description="GerMN" evidence="2">
    <location>
        <begin position="91"/>
        <end position="181"/>
    </location>
</feature>
<dbReference type="EMBL" id="JAECVW010000002">
    <property type="protein sequence ID" value="MBH8594612.1"/>
    <property type="molecule type" value="Genomic_DNA"/>
</dbReference>
<feature type="region of interest" description="Disordered" evidence="1">
    <location>
        <begin position="29"/>
        <end position="62"/>
    </location>
</feature>
<name>A0A8I1DE61_THEIN</name>
<evidence type="ECO:0000259" key="2">
    <source>
        <dbReference type="SMART" id="SM00909"/>
    </source>
</evidence>
<keyword evidence="4" id="KW-1185">Reference proteome</keyword>
<protein>
    <submittedName>
        <fullName evidence="3">GerMN domain-containing protein</fullName>
    </submittedName>
</protein>
<dbReference type="InterPro" id="IPR019606">
    <property type="entry name" value="GerMN"/>
</dbReference>
<evidence type="ECO:0000256" key="1">
    <source>
        <dbReference type="SAM" id="MobiDB-lite"/>
    </source>
</evidence>
<evidence type="ECO:0000313" key="3">
    <source>
        <dbReference type="EMBL" id="MBH8594612.1"/>
    </source>
</evidence>
<sequence length="348" mass="37632">MDQRFIRSAVFLLFIPLLVTGCMFGPGKESTKPIDPPPANANLDNATPVGAGQEKKDDKQEKTTGVELYFKTNNGHVAPYTLNLPASTGIAKEVLKFMVKEGPGASMLPEGMTPILPKGTQVKALNISDGVATIDFSKEFLNYKEDEEEDLLSAVTWTLTGFPTIDQVNIWVDGKPLAVMPKKKTPAQGLTRKDGINLEVAEGTDLTRSMPVILYFMGQLPNNEIYYVPVTRMVNSSDQIGETVMKELIKGPQYDSGLSAALDNTLAVNKVQVKDKVVSADLGEQLLQYGKNSASKDAIQTIVLSLTENTDADKVQLTVNGKQSVAVEGEGTVSNPVARPVFVNPNKS</sequence>